<keyword evidence="2" id="KW-0479">Metal-binding</keyword>
<dbReference type="AlphaFoldDB" id="A0A644TCF3"/>
<dbReference type="Pfam" id="PF02633">
    <property type="entry name" value="Creatininase"/>
    <property type="match status" value="1"/>
</dbReference>
<organism evidence="5">
    <name type="scientific">bioreactor metagenome</name>
    <dbReference type="NCBI Taxonomy" id="1076179"/>
    <lineage>
        <taxon>unclassified sequences</taxon>
        <taxon>metagenomes</taxon>
        <taxon>ecological metagenomes</taxon>
    </lineage>
</organism>
<evidence type="ECO:0000256" key="4">
    <source>
        <dbReference type="ARBA" id="ARBA00022833"/>
    </source>
</evidence>
<evidence type="ECO:0000256" key="3">
    <source>
        <dbReference type="ARBA" id="ARBA00022801"/>
    </source>
</evidence>
<dbReference type="InterPro" id="IPR024087">
    <property type="entry name" value="Creatininase-like_sf"/>
</dbReference>
<name>A0A644TCF3_9ZZZZ</name>
<proteinExistence type="predicted"/>
<sequence length="270" mass="29155">MQNPVGSTLAPMTRRIDNMTSPRFAEAITRCDTLILPLGSVEQTGNHCPLGTDLYVAQAVSALLAEKADCLTTAPIPYGDTFELEFWPGTIHVDSPVLGSYLEAVARSFLKQGFSNIVFLSCHSLNMKTVDLLCRRLHREGWGVCAIDWWKAAGDAARGETKSKEPFGHGGEVISSIMKALAPDLVDLGNADDKASLPGLGKVVAHPPGSAFVAYGDFRDYCLTGTWGEVSGTASAEMGKRWLTKAIESLAELIIEWRKNNKTSAAPRKS</sequence>
<evidence type="ECO:0000256" key="1">
    <source>
        <dbReference type="ARBA" id="ARBA00001947"/>
    </source>
</evidence>
<reference evidence="5" key="1">
    <citation type="submission" date="2019-08" db="EMBL/GenBank/DDBJ databases">
        <authorList>
            <person name="Kucharzyk K."/>
            <person name="Murdoch R.W."/>
            <person name="Higgins S."/>
            <person name="Loffler F."/>
        </authorList>
    </citation>
    <scope>NUCLEOTIDE SEQUENCE</scope>
</reference>
<dbReference type="GO" id="GO:0046872">
    <property type="term" value="F:metal ion binding"/>
    <property type="evidence" value="ECO:0007669"/>
    <property type="project" value="UniProtKB-KW"/>
</dbReference>
<comment type="cofactor">
    <cofactor evidence="1">
        <name>Zn(2+)</name>
        <dbReference type="ChEBI" id="CHEBI:29105"/>
    </cofactor>
</comment>
<dbReference type="SUPFAM" id="SSF102215">
    <property type="entry name" value="Creatininase"/>
    <property type="match status" value="1"/>
</dbReference>
<dbReference type="InterPro" id="IPR003785">
    <property type="entry name" value="Creatininase/forma_Hydrolase"/>
</dbReference>
<evidence type="ECO:0000313" key="5">
    <source>
        <dbReference type="EMBL" id="MPL64595.1"/>
    </source>
</evidence>
<evidence type="ECO:0000256" key="2">
    <source>
        <dbReference type="ARBA" id="ARBA00022723"/>
    </source>
</evidence>
<dbReference type="PANTHER" id="PTHR35005">
    <property type="entry name" value="3-DEHYDRO-SCYLLO-INOSOSE HYDROLASE"/>
    <property type="match status" value="1"/>
</dbReference>
<accession>A0A644TCF3</accession>
<dbReference type="EC" id="3.5.2.10" evidence="5"/>
<dbReference type="EMBL" id="VSSQ01000025">
    <property type="protein sequence ID" value="MPL64595.1"/>
    <property type="molecule type" value="Genomic_DNA"/>
</dbReference>
<keyword evidence="4" id="KW-0862">Zinc</keyword>
<dbReference type="GO" id="GO:0009231">
    <property type="term" value="P:riboflavin biosynthetic process"/>
    <property type="evidence" value="ECO:0007669"/>
    <property type="project" value="TreeGrafter"/>
</dbReference>
<dbReference type="PANTHER" id="PTHR35005:SF1">
    <property type="entry name" value="2-AMINO-5-FORMYLAMINO-6-RIBOSYLAMINOPYRIMIDIN-4(3H)-ONE 5'-MONOPHOSPHATE DEFORMYLASE"/>
    <property type="match status" value="1"/>
</dbReference>
<gene>
    <name evidence="5" type="primary">crnA_3</name>
    <name evidence="5" type="ORF">SDC9_10250</name>
</gene>
<dbReference type="GO" id="GO:0016811">
    <property type="term" value="F:hydrolase activity, acting on carbon-nitrogen (but not peptide) bonds, in linear amides"/>
    <property type="evidence" value="ECO:0007669"/>
    <property type="project" value="TreeGrafter"/>
</dbReference>
<dbReference type="GO" id="GO:0047789">
    <property type="term" value="F:creatininase activity"/>
    <property type="evidence" value="ECO:0007669"/>
    <property type="project" value="UniProtKB-EC"/>
</dbReference>
<comment type="caution">
    <text evidence="5">The sequence shown here is derived from an EMBL/GenBank/DDBJ whole genome shotgun (WGS) entry which is preliminary data.</text>
</comment>
<dbReference type="Gene3D" id="3.40.50.10310">
    <property type="entry name" value="Creatininase"/>
    <property type="match status" value="1"/>
</dbReference>
<keyword evidence="3 5" id="KW-0378">Hydrolase</keyword>
<protein>
    <submittedName>
        <fullName evidence="5">Creatinine amidohydrolase</fullName>
        <ecNumber evidence="5">3.5.2.10</ecNumber>
    </submittedName>
</protein>